<reference evidence="2" key="1">
    <citation type="submission" date="2021-01" db="EMBL/GenBank/DDBJ databases">
        <authorList>
            <person name="Corre E."/>
            <person name="Pelletier E."/>
            <person name="Niang G."/>
            <person name="Scheremetjew M."/>
            <person name="Finn R."/>
            <person name="Kale V."/>
            <person name="Holt S."/>
            <person name="Cochrane G."/>
            <person name="Meng A."/>
            <person name="Brown T."/>
            <person name="Cohen L."/>
        </authorList>
    </citation>
    <scope>NUCLEOTIDE SEQUENCE</scope>
    <source>
        <strain evidence="2">CCMP281</strain>
    </source>
</reference>
<sequence>MYVVLLGALIEVVGTVLLYSLSMQGSPNEKGTSKRGLQEWQKGFMPIIGFMYACGCYTFYNFLDLASSVIKIKFPYCKDDLYPKKEDWWHAFESFPILNLFFGDFRLTSVANLRKCEFLWFHWFPYWIDCESNKFGYNLHAGCMTDGTWFFDKFWSIARLIIIWVIIVHVYVSVTRVLYQLKSLQKNHLNQHASEKLFKLRRMSVVTAALKIQQKLRNRYPTSPPASPPGGPPLLDQYSYGSGVGKRSVGSPQAGSYSSTLRSKLLKLRGLLQEGLISETVWNQKCAELMDSI</sequence>
<organism evidence="2">
    <name type="scientific">Haptolina ericina</name>
    <dbReference type="NCBI Taxonomy" id="156174"/>
    <lineage>
        <taxon>Eukaryota</taxon>
        <taxon>Haptista</taxon>
        <taxon>Haptophyta</taxon>
        <taxon>Prymnesiophyceae</taxon>
        <taxon>Prymnesiales</taxon>
        <taxon>Prymnesiaceae</taxon>
        <taxon>Haptolina</taxon>
    </lineage>
</organism>
<keyword evidence="1" id="KW-1133">Transmembrane helix</keyword>
<proteinExistence type="predicted"/>
<feature type="transmembrane region" description="Helical" evidence="1">
    <location>
        <begin position="43"/>
        <end position="63"/>
    </location>
</feature>
<dbReference type="AlphaFoldDB" id="A0A7S3FDE8"/>
<feature type="transmembrane region" description="Helical" evidence="1">
    <location>
        <begin position="6"/>
        <end position="22"/>
    </location>
</feature>
<accession>A0A7S3FDE8</accession>
<feature type="transmembrane region" description="Helical" evidence="1">
    <location>
        <begin position="157"/>
        <end position="179"/>
    </location>
</feature>
<evidence type="ECO:0000313" key="2">
    <source>
        <dbReference type="EMBL" id="CAE0137429.1"/>
    </source>
</evidence>
<keyword evidence="1" id="KW-0812">Transmembrane</keyword>
<evidence type="ECO:0000256" key="1">
    <source>
        <dbReference type="SAM" id="Phobius"/>
    </source>
</evidence>
<protein>
    <submittedName>
        <fullName evidence="2">Uncharacterized protein</fullName>
    </submittedName>
</protein>
<dbReference type="EMBL" id="HBHX01057504">
    <property type="protein sequence ID" value="CAE0137429.1"/>
    <property type="molecule type" value="Transcribed_RNA"/>
</dbReference>
<name>A0A7S3FDE8_9EUKA</name>
<gene>
    <name evidence="2" type="ORF">HERI1096_LOCUS31736</name>
</gene>
<keyword evidence="1" id="KW-0472">Membrane</keyword>